<feature type="transmembrane region" description="Helical" evidence="1">
    <location>
        <begin position="12"/>
        <end position="33"/>
    </location>
</feature>
<protein>
    <submittedName>
        <fullName evidence="3">Efflux RND transporter permease subunit</fullName>
    </submittedName>
</protein>
<dbReference type="SUPFAM" id="SSF82714">
    <property type="entry name" value="Multidrug efflux transporter AcrB TolC docking domain, DN and DC subdomains"/>
    <property type="match status" value="2"/>
</dbReference>
<dbReference type="InterPro" id="IPR001036">
    <property type="entry name" value="Acrflvin-R"/>
</dbReference>
<dbReference type="SUPFAM" id="SSF82866">
    <property type="entry name" value="Multidrug efflux transporter AcrB transmembrane domain"/>
    <property type="match status" value="2"/>
</dbReference>
<proteinExistence type="predicted"/>
<dbReference type="PANTHER" id="PTHR32063">
    <property type="match status" value="1"/>
</dbReference>
<dbReference type="Proteomes" id="UP000616346">
    <property type="component" value="Unassembled WGS sequence"/>
</dbReference>
<dbReference type="Gene3D" id="3.30.70.1430">
    <property type="entry name" value="Multidrug efflux transporter AcrB pore domain"/>
    <property type="match status" value="2"/>
</dbReference>
<dbReference type="Gene3D" id="1.20.1640.10">
    <property type="entry name" value="Multidrug efflux transporter AcrB transmembrane domain"/>
    <property type="match status" value="4"/>
</dbReference>
<feature type="transmembrane region" description="Helical" evidence="1">
    <location>
        <begin position="535"/>
        <end position="553"/>
    </location>
</feature>
<feature type="transmembrane region" description="Helical" evidence="1">
    <location>
        <begin position="559"/>
        <end position="577"/>
    </location>
</feature>
<evidence type="ECO:0000256" key="1">
    <source>
        <dbReference type="SAM" id="Phobius"/>
    </source>
</evidence>
<dbReference type="Gene3D" id="3.30.70.1320">
    <property type="entry name" value="Multidrug efflux transporter AcrB pore domain like"/>
    <property type="match status" value="1"/>
</dbReference>
<keyword evidence="1" id="KW-0812">Transmembrane</keyword>
<accession>A0ABR8V8E8</accession>
<keyword evidence="1" id="KW-0472">Membrane</keyword>
<dbReference type="InterPro" id="IPR027463">
    <property type="entry name" value="AcrB_DN_DC_subdom"/>
</dbReference>
<comment type="caution">
    <text evidence="3">The sequence shown here is derived from an EMBL/GenBank/DDBJ whole genome shotgun (WGS) entry which is preliminary data.</text>
</comment>
<dbReference type="PANTHER" id="PTHR32063:SF9">
    <property type="entry name" value="SIMILAR TO MULTIDRUG RESISTANCE PROTEIN MEXB"/>
    <property type="match status" value="1"/>
</dbReference>
<feature type="transmembrane region" description="Helical" evidence="1">
    <location>
        <begin position="1053"/>
        <end position="1076"/>
    </location>
</feature>
<reference evidence="3 4" key="1">
    <citation type="submission" date="2020-08" db="EMBL/GenBank/DDBJ databases">
        <title>A Genomic Blueprint of the Chicken Gut Microbiome.</title>
        <authorList>
            <person name="Gilroy R."/>
            <person name="Ravi A."/>
            <person name="Getino M."/>
            <person name="Pursley I."/>
            <person name="Horton D.L."/>
            <person name="Alikhan N.-F."/>
            <person name="Baker D."/>
            <person name="Gharbi K."/>
            <person name="Hall N."/>
            <person name="Watson M."/>
            <person name="Adriaenssens E.M."/>
            <person name="Foster-Nyarko E."/>
            <person name="Jarju S."/>
            <person name="Secka A."/>
            <person name="Antonio M."/>
            <person name="Oren A."/>
            <person name="Chaudhuri R."/>
            <person name="La Ragione R.M."/>
            <person name="Hildebrand F."/>
            <person name="Pallen M.J."/>
        </authorList>
    </citation>
    <scope>NUCLEOTIDE SEQUENCE [LARGE SCALE GENOMIC DNA]</scope>
    <source>
        <strain evidence="3 4">Sa1YUN3</strain>
    </source>
</reference>
<feature type="transmembrane region" description="Helical" evidence="1">
    <location>
        <begin position="607"/>
        <end position="626"/>
    </location>
</feature>
<feature type="transmembrane region" description="Helical" evidence="1">
    <location>
        <begin position="940"/>
        <end position="956"/>
    </location>
</feature>
<evidence type="ECO:0000259" key="2">
    <source>
        <dbReference type="PROSITE" id="PS50156"/>
    </source>
</evidence>
<dbReference type="RefSeq" id="WP_178255546.1">
    <property type="nucleotide sequence ID" value="NZ_JACSPQ010000001.1"/>
</dbReference>
<keyword evidence="1" id="KW-1133">Transmembrane helix</keyword>
<dbReference type="SUPFAM" id="SSF82693">
    <property type="entry name" value="Multidrug efflux transporter AcrB pore domain, PN1, PN2, PC1 and PC2 subdomains"/>
    <property type="match status" value="3"/>
</dbReference>
<dbReference type="EMBL" id="JACSPQ010000001">
    <property type="protein sequence ID" value="MBD8000636.1"/>
    <property type="molecule type" value="Genomic_DNA"/>
</dbReference>
<sequence>MRLDKFINRPVLSTVISILLVILGIIGLATLPITQYPDIAPPTVSVSATYTGANAQAVLNSVISPLEDQINGVENMMYMQSTATNNGSARITVYFNQGTDPDMAQVNVQNRVTQAQGLLPAEVTQVGVTTQKRQTSMLMIFSVYDKEDKYNIEFLENYASINLIPEIKRVSGVGDANVMGTDYSMRIWLKPDVMAQYKLVPSDITGVLAEQNVEAAPGQFGERGNQSFQYTIRYKGRLSSTVEFGDIVIKSLPDGEVLRLKDVAEMELGRLTYNFNNTVNGHKAVSCIIYQMAGTNATETIQNLEKVLAEYEKNLPEGLGINIAQSANDFLFASIHEVVKTLIEAFILVFIVVYIFLQDMRSTLIPAIAIPVALIATFFALKLIGFSINLLTLSAMVLAIAIVVDDAIVVVEGVHAKLDQGYKSTKEASIDAMSELGGAIVSITLVMMSVFIPVSFMSGTAGTFYRQFGLTMAIAIGFSALNALTLSPALCALFLKPHNSEATLKERMGTAYKESRKLMVARYTDALGKWMNPKIVILFTIVAILGMIFGLFSFSEHPVLCIVLIIISILAFAGMTTDKFKASFNKSYTNLLGGYKKRVVFFIHKRWLSMGLVGAAIALLVVFMSITPTGMVPNEDTGTIMGSVTLPPGTSQERAREVLAKVDSLIAVDPAVQSRTVISGFSFIGSGQGPSYGSIIIKLKDWEERSTQQSSDIVVASLFMRSQKLFKDAQVLFFAPPMIPGYSISTDIELNMQDKTGGSLDHFFQVVNDYIAALQERPEINSASTNFNPSFPQYQMDIDAAACKKAGISPSDILTTMQGYFGGIYASNFNSFGKMYRVMIQAEPDATKNMESLNRIKVRGSDGEMAPISQFVSMKKIYGPDVISRFNLYTSIQVMVSPAAGYSSGQALQAISEVASQNLPAGFGYELGGMAREEAQTTNTTGIIFVLCLVFVYLLLSAQYESYLLPLAVLLSIPCGLLGSFLFVNGFSALGSIPALKMILGTMSNDIYMQIALIMLMGLLAKNAILIVEFALDRRKQGMSISWAAVLGASARLRPILMTSLAMIIGLLPLMFAFGVGAHGNRTLGASAIGGMLIGMIFQIFIVPILFVVFQWLQEKFKPMEWDSLDESEIESEIEQYTLNKR</sequence>
<feature type="transmembrane region" description="Helical" evidence="1">
    <location>
        <begin position="468"/>
        <end position="495"/>
    </location>
</feature>
<feature type="transmembrane region" description="Helical" evidence="1">
    <location>
        <begin position="390"/>
        <end position="415"/>
    </location>
</feature>
<evidence type="ECO:0000313" key="3">
    <source>
        <dbReference type="EMBL" id="MBD8000636.1"/>
    </source>
</evidence>
<feature type="transmembrane region" description="Helical" evidence="1">
    <location>
        <begin position="1088"/>
        <end position="1110"/>
    </location>
</feature>
<dbReference type="Gene3D" id="3.30.2090.10">
    <property type="entry name" value="Multidrug efflux transporter AcrB TolC docking domain, DN and DC subdomains"/>
    <property type="match status" value="2"/>
</dbReference>
<evidence type="ECO:0000313" key="4">
    <source>
        <dbReference type="Proteomes" id="UP000616346"/>
    </source>
</evidence>
<dbReference type="Pfam" id="PF00873">
    <property type="entry name" value="ACR_tran"/>
    <property type="match status" value="2"/>
</dbReference>
<feature type="domain" description="SSD" evidence="2">
    <location>
        <begin position="373"/>
        <end position="493"/>
    </location>
</feature>
<dbReference type="Gene3D" id="3.30.70.1440">
    <property type="entry name" value="Multidrug efflux transporter AcrB pore domain"/>
    <property type="match status" value="1"/>
</dbReference>
<keyword evidence="4" id="KW-1185">Reference proteome</keyword>
<feature type="transmembrane region" description="Helical" evidence="1">
    <location>
        <begin position="963"/>
        <end position="987"/>
    </location>
</feature>
<dbReference type="PROSITE" id="PS50156">
    <property type="entry name" value="SSD"/>
    <property type="match status" value="1"/>
</dbReference>
<feature type="transmembrane region" description="Helical" evidence="1">
    <location>
        <begin position="338"/>
        <end position="357"/>
    </location>
</feature>
<dbReference type="InterPro" id="IPR000731">
    <property type="entry name" value="SSD"/>
</dbReference>
<dbReference type="PRINTS" id="PR00702">
    <property type="entry name" value="ACRIFLAVINRP"/>
</dbReference>
<organism evidence="3 4">
    <name type="scientific">Phocaeicola faecium</name>
    <dbReference type="NCBI Taxonomy" id="2762213"/>
    <lineage>
        <taxon>Bacteria</taxon>
        <taxon>Pseudomonadati</taxon>
        <taxon>Bacteroidota</taxon>
        <taxon>Bacteroidia</taxon>
        <taxon>Bacteroidales</taxon>
        <taxon>Bacteroidaceae</taxon>
        <taxon>Phocaeicola</taxon>
    </lineage>
</organism>
<feature type="transmembrane region" description="Helical" evidence="1">
    <location>
        <begin position="364"/>
        <end position="384"/>
    </location>
</feature>
<gene>
    <name evidence="3" type="ORF">H9626_00115</name>
</gene>
<feature type="transmembrane region" description="Helical" evidence="1">
    <location>
        <begin position="436"/>
        <end position="456"/>
    </location>
</feature>
<name>A0ABR8V8E8_9BACT</name>
<feature type="transmembrane region" description="Helical" evidence="1">
    <location>
        <begin position="1007"/>
        <end position="1032"/>
    </location>
</feature>